<reference evidence="2" key="1">
    <citation type="journal article" date="2024" name="Proc. Natl. Acad. Sci. U.S.A.">
        <title>Extraordinary preservation of gene collinearity over three hundred million years revealed in homosporous lycophytes.</title>
        <authorList>
            <person name="Li C."/>
            <person name="Wickell D."/>
            <person name="Kuo L.Y."/>
            <person name="Chen X."/>
            <person name="Nie B."/>
            <person name="Liao X."/>
            <person name="Peng D."/>
            <person name="Ji J."/>
            <person name="Jenkins J."/>
            <person name="Williams M."/>
            <person name="Shu S."/>
            <person name="Plott C."/>
            <person name="Barry K."/>
            <person name="Rajasekar S."/>
            <person name="Grimwood J."/>
            <person name="Han X."/>
            <person name="Sun S."/>
            <person name="Hou Z."/>
            <person name="He W."/>
            <person name="Dai G."/>
            <person name="Sun C."/>
            <person name="Schmutz J."/>
            <person name="Leebens-Mack J.H."/>
            <person name="Li F.W."/>
            <person name="Wang L."/>
        </authorList>
    </citation>
    <scope>NUCLEOTIDE SEQUENCE [LARGE SCALE GENOMIC DNA]</scope>
    <source>
        <strain evidence="2">cv. PW_Plant_1</strain>
    </source>
</reference>
<dbReference type="EMBL" id="CM055092">
    <property type="protein sequence ID" value="KAJ7567910.1"/>
    <property type="molecule type" value="Genomic_DNA"/>
</dbReference>
<keyword evidence="2" id="KW-1185">Reference proteome</keyword>
<sequence length="72" mass="8264">MRQHGTRYGFPAKAVEWKCQVLWMKLIWMPCFAAVRCCFELEVADWINGSVMKKGIALFPCVQQWAAAAVEL</sequence>
<accession>A0ACC2ENC7</accession>
<dbReference type="Proteomes" id="UP001162992">
    <property type="component" value="Chromosome 1"/>
</dbReference>
<comment type="caution">
    <text evidence="1">The sequence shown here is derived from an EMBL/GenBank/DDBJ whole genome shotgun (WGS) entry which is preliminary data.</text>
</comment>
<name>A0ACC2ENC7_DIPCM</name>
<gene>
    <name evidence="1" type="ORF">O6H91_01G011700</name>
</gene>
<proteinExistence type="predicted"/>
<organism evidence="1 2">
    <name type="scientific">Diphasiastrum complanatum</name>
    <name type="common">Issler's clubmoss</name>
    <name type="synonym">Lycopodium complanatum</name>
    <dbReference type="NCBI Taxonomy" id="34168"/>
    <lineage>
        <taxon>Eukaryota</taxon>
        <taxon>Viridiplantae</taxon>
        <taxon>Streptophyta</taxon>
        <taxon>Embryophyta</taxon>
        <taxon>Tracheophyta</taxon>
        <taxon>Lycopodiopsida</taxon>
        <taxon>Lycopodiales</taxon>
        <taxon>Lycopodiaceae</taxon>
        <taxon>Lycopodioideae</taxon>
        <taxon>Diphasiastrum</taxon>
    </lineage>
</organism>
<evidence type="ECO:0000313" key="2">
    <source>
        <dbReference type="Proteomes" id="UP001162992"/>
    </source>
</evidence>
<evidence type="ECO:0000313" key="1">
    <source>
        <dbReference type="EMBL" id="KAJ7567910.1"/>
    </source>
</evidence>
<protein>
    <submittedName>
        <fullName evidence="1">Uncharacterized protein</fullName>
    </submittedName>
</protein>